<evidence type="ECO:0000256" key="1">
    <source>
        <dbReference type="SAM" id="MobiDB-lite"/>
    </source>
</evidence>
<evidence type="ECO:0008006" key="4">
    <source>
        <dbReference type="Google" id="ProtNLM"/>
    </source>
</evidence>
<dbReference type="OrthoDB" id="1638493at2759"/>
<dbReference type="AlphaFoldDB" id="A0A423VM74"/>
<dbReference type="Proteomes" id="UP000283895">
    <property type="component" value="Unassembled WGS sequence"/>
</dbReference>
<reference evidence="2 3" key="1">
    <citation type="submission" date="2015-09" db="EMBL/GenBank/DDBJ databases">
        <title>Host preference determinants of Valsa canker pathogens revealed by comparative genomics.</title>
        <authorList>
            <person name="Yin Z."/>
            <person name="Huang L."/>
        </authorList>
    </citation>
    <scope>NUCLEOTIDE SEQUENCE [LARGE SCALE GENOMIC DNA]</scope>
    <source>
        <strain evidence="2 3">03-1</strain>
    </source>
</reference>
<keyword evidence="3" id="KW-1185">Reference proteome</keyword>
<evidence type="ECO:0000313" key="2">
    <source>
        <dbReference type="EMBL" id="ROV92014.1"/>
    </source>
</evidence>
<comment type="caution">
    <text evidence="2">The sequence shown here is derived from an EMBL/GenBank/DDBJ whole genome shotgun (WGS) entry which is preliminary data.</text>
</comment>
<sequence>MSLPARHQGHLKALQEGDESITREMEACNLDREVLPEPPPSSEQPLEDTPSLKARYAAEPHQPGIEPGIFKVPVELILKVLELTDLKSAFNFTRTNKAFRPIWDGNREHIMMSILRTELSPFDDLLQVVVSKPDDIKIPLGPCLHRRVYHMNKLCCEGEVPRSGEEAHAILPPVVLTEEHFDRLLHLFGVVKRWEEHFPRYRFGSVSDCRGLLPDESRRLRAAMYHWMSYGYFFHGELPRPNQFVPQKYSTDIRCKRLRLLSDNELHELNDLWQTVQKMVQCNICPSTEMVLKRMDGTISKEEAERIGFGSSKKGLARATFSWNDSTFVDFDSNVNSAIVDTFLKLSPAEILQFTNHRSAYSRDRLIREARLANPDILSDRQSLGHALSAVMEERQDERLSPETLDRPARSLEEVKTSSSGGILEFESWDAELRENWDGSGQRALSWDVNERPQLRIRVVMNEGRLEP</sequence>
<feature type="region of interest" description="Disordered" evidence="1">
    <location>
        <begin position="1"/>
        <end position="21"/>
    </location>
</feature>
<dbReference type="STRING" id="356882.A0A423VM74"/>
<name>A0A423VM74_9PEZI</name>
<proteinExistence type="predicted"/>
<organism evidence="2 3">
    <name type="scientific">Cytospora schulzeri</name>
    <dbReference type="NCBI Taxonomy" id="448051"/>
    <lineage>
        <taxon>Eukaryota</taxon>
        <taxon>Fungi</taxon>
        <taxon>Dikarya</taxon>
        <taxon>Ascomycota</taxon>
        <taxon>Pezizomycotina</taxon>
        <taxon>Sordariomycetes</taxon>
        <taxon>Sordariomycetidae</taxon>
        <taxon>Diaporthales</taxon>
        <taxon>Cytosporaceae</taxon>
        <taxon>Cytospora</taxon>
    </lineage>
</organism>
<protein>
    <recommendedName>
        <fullName evidence="4">F-box domain-containing protein</fullName>
    </recommendedName>
</protein>
<accession>A0A423VM74</accession>
<gene>
    <name evidence="2" type="ORF">VMCG_09553</name>
</gene>
<dbReference type="EMBL" id="LKEA01000052">
    <property type="protein sequence ID" value="ROV92014.1"/>
    <property type="molecule type" value="Genomic_DNA"/>
</dbReference>
<evidence type="ECO:0000313" key="3">
    <source>
        <dbReference type="Proteomes" id="UP000283895"/>
    </source>
</evidence>